<dbReference type="SUPFAM" id="SSF52540">
    <property type="entry name" value="P-loop containing nucleoside triphosphate hydrolases"/>
    <property type="match status" value="1"/>
</dbReference>
<accession>A0ABV4XIQ6</accession>
<name>A0ABV4XIQ6_9CYAN</name>
<dbReference type="Pfam" id="PF19993">
    <property type="entry name" value="DO-GTPase2"/>
    <property type="match status" value="1"/>
</dbReference>
<keyword evidence="3" id="KW-1185">Reference proteome</keyword>
<organism evidence="2 3">
    <name type="scientific">Floridaenema flaviceps BLCC-F50</name>
    <dbReference type="NCBI Taxonomy" id="3153642"/>
    <lineage>
        <taxon>Bacteria</taxon>
        <taxon>Bacillati</taxon>
        <taxon>Cyanobacteriota</taxon>
        <taxon>Cyanophyceae</taxon>
        <taxon>Oscillatoriophycideae</taxon>
        <taxon>Aerosakkonematales</taxon>
        <taxon>Aerosakkonemataceae</taxon>
        <taxon>Floridanema</taxon>
        <taxon>Floridanema flaviceps</taxon>
    </lineage>
</organism>
<sequence length="295" mass="33455">MKIVELGHTGVGKTTYMASMYEALQKGIEGFTLRAIDKSDHVRLLELAKSIKRGKYPSPTDQRSEYNFYLQYQGKDVFRFNWTDYRGGALREKQDSEQTQLLIRDLREADGIMMFCDSQALARGDTRTNQIGRIASFINNAINQGLDHPISLAIVLTKADLVEDIDESMLSPLEGLIDSIKVSELVQGAILPVACGIEPTNVEVPVLFALHVGVYLKAVYLAKEIEEHQKMAEYYEEQTKGIGGFIQELWDEFQGNTTYRDLAQSRMEQAIEKYKEYEVIIEPAQALSKYIYGED</sequence>
<dbReference type="Proteomes" id="UP001576784">
    <property type="component" value="Unassembled WGS sequence"/>
</dbReference>
<dbReference type="InterPro" id="IPR045528">
    <property type="entry name" value="DO-GTPase2"/>
</dbReference>
<dbReference type="CDD" id="cd00882">
    <property type="entry name" value="Ras_like_GTPase"/>
    <property type="match status" value="1"/>
</dbReference>
<proteinExistence type="predicted"/>
<dbReference type="Gene3D" id="3.40.50.300">
    <property type="entry name" value="P-loop containing nucleotide triphosphate hydrolases"/>
    <property type="match status" value="1"/>
</dbReference>
<dbReference type="EMBL" id="JBHFNR010000015">
    <property type="protein sequence ID" value="MFB2891585.1"/>
    <property type="molecule type" value="Genomic_DNA"/>
</dbReference>
<protein>
    <recommendedName>
        <fullName evidence="1">Double-GTPase 2 domain-containing protein</fullName>
    </recommendedName>
</protein>
<gene>
    <name evidence="2" type="ORF">ACE1CI_01440</name>
</gene>
<comment type="caution">
    <text evidence="2">The sequence shown here is derived from an EMBL/GenBank/DDBJ whole genome shotgun (WGS) entry which is preliminary data.</text>
</comment>
<reference evidence="2 3" key="1">
    <citation type="submission" date="2024-09" db="EMBL/GenBank/DDBJ databases">
        <title>Floridaenema gen nov. (Aerosakkonemataceae, Aerosakkonematales ord. nov., Cyanobacteria) from benthic tropical and subtropical fresh waters, with the description of four new species.</title>
        <authorList>
            <person name="Moretto J.A."/>
            <person name="Berthold D.E."/>
            <person name="Lefler F.W."/>
            <person name="Huang I.-S."/>
            <person name="Laughinghouse H. IV."/>
        </authorList>
    </citation>
    <scope>NUCLEOTIDE SEQUENCE [LARGE SCALE GENOMIC DNA]</scope>
    <source>
        <strain evidence="2 3">BLCC-F50</strain>
    </source>
</reference>
<evidence type="ECO:0000313" key="2">
    <source>
        <dbReference type="EMBL" id="MFB2891585.1"/>
    </source>
</evidence>
<dbReference type="RefSeq" id="WP_413261263.1">
    <property type="nucleotide sequence ID" value="NZ_JBHFNR010000015.1"/>
</dbReference>
<feature type="domain" description="Double-GTPase 2" evidence="1">
    <location>
        <begin position="6"/>
        <end position="171"/>
    </location>
</feature>
<dbReference type="InterPro" id="IPR027417">
    <property type="entry name" value="P-loop_NTPase"/>
</dbReference>
<evidence type="ECO:0000259" key="1">
    <source>
        <dbReference type="Pfam" id="PF19993"/>
    </source>
</evidence>
<evidence type="ECO:0000313" key="3">
    <source>
        <dbReference type="Proteomes" id="UP001576784"/>
    </source>
</evidence>